<keyword evidence="2" id="KW-1133">Transmembrane helix</keyword>
<evidence type="ECO:0008006" key="5">
    <source>
        <dbReference type="Google" id="ProtNLM"/>
    </source>
</evidence>
<evidence type="ECO:0000256" key="1">
    <source>
        <dbReference type="SAM" id="MobiDB-lite"/>
    </source>
</evidence>
<feature type="transmembrane region" description="Helical" evidence="2">
    <location>
        <begin position="92"/>
        <end position="113"/>
    </location>
</feature>
<feature type="compositionally biased region" description="Polar residues" evidence="1">
    <location>
        <begin position="311"/>
        <end position="343"/>
    </location>
</feature>
<feature type="region of interest" description="Disordered" evidence="1">
    <location>
        <begin position="287"/>
        <end position="368"/>
    </location>
</feature>
<feature type="transmembrane region" description="Helical" evidence="2">
    <location>
        <begin position="232"/>
        <end position="257"/>
    </location>
</feature>
<protein>
    <recommendedName>
        <fullName evidence="5">DUF4013 domain-containing protein</fullName>
    </recommendedName>
</protein>
<keyword evidence="2" id="KW-0812">Transmembrane</keyword>
<dbReference type="Pfam" id="PF13197">
    <property type="entry name" value="DUF4013"/>
    <property type="match status" value="1"/>
</dbReference>
<keyword evidence="4" id="KW-1185">Reference proteome</keyword>
<gene>
    <name evidence="3" type="ORF">IV60_GL000673</name>
</gene>
<feature type="compositionally biased region" description="Basic and acidic residues" evidence="1">
    <location>
        <begin position="347"/>
        <end position="356"/>
    </location>
</feature>
<accession>A0ABR5Q0T5</accession>
<keyword evidence="2" id="KW-0472">Membrane</keyword>
<sequence>MKGDFMIINDQELEGFCRDRYFVRALRLTTKEKGWWKTPILLLLACFVPIVGPLGAIGYVLEWMRSIAWGNNTGLQDNKIGVAQSIASGWRAFVIGLVYLVAYGLVIFIAFLIPVLNGSLVPLLIVLGLLLTYFVGIAQLRATIYQKIGAGFAVKPIIQMMKHDFLGLGRIFCLSIVINYVASIISSIFMAGSLFSFVVALMGEGFLPGRTMTVSTALRIIATASSMTAPSFILNSIIAGAVSVALNLIVNAALGLWMRQFNLPAWGQSKDPLPPFIYDPRDEALSQQSAALPQSVQTETQTEPTENPNTVVSAETQPTYGASTTVTESGDNVAAQSDRTVSQPEVVENHGEEAGEKTAGNDPFAPIQ</sequence>
<name>A0ABR5Q0T5_9ACTN</name>
<feature type="transmembrane region" description="Helical" evidence="2">
    <location>
        <begin position="171"/>
        <end position="202"/>
    </location>
</feature>
<feature type="compositionally biased region" description="Low complexity" evidence="1">
    <location>
        <begin position="297"/>
        <end position="310"/>
    </location>
</feature>
<feature type="transmembrane region" description="Helical" evidence="2">
    <location>
        <begin position="40"/>
        <end position="61"/>
    </location>
</feature>
<comment type="caution">
    <text evidence="3">The sequence shown here is derived from an EMBL/GenBank/DDBJ whole genome shotgun (WGS) entry which is preliminary data.</text>
</comment>
<evidence type="ECO:0000313" key="4">
    <source>
        <dbReference type="Proteomes" id="UP000051927"/>
    </source>
</evidence>
<dbReference type="EMBL" id="JQCP01000002">
    <property type="protein sequence ID" value="KRO02246.1"/>
    <property type="molecule type" value="Genomic_DNA"/>
</dbReference>
<reference evidence="3 4" key="1">
    <citation type="journal article" date="2015" name="Genome Announc.">
        <title>Expanding the biotechnology potential of lactobacilli through comparative genomics of 213 strains and associated genera.</title>
        <authorList>
            <person name="Sun Z."/>
            <person name="Harris H.M."/>
            <person name="McCann A."/>
            <person name="Guo C."/>
            <person name="Argimon S."/>
            <person name="Zhang W."/>
            <person name="Yang X."/>
            <person name="Jeffery I.B."/>
            <person name="Cooney J.C."/>
            <person name="Kagawa T.F."/>
            <person name="Liu W."/>
            <person name="Song Y."/>
            <person name="Salvetti E."/>
            <person name="Wrobel A."/>
            <person name="Rasinkangas P."/>
            <person name="Parkhill J."/>
            <person name="Rea M.C."/>
            <person name="O'Sullivan O."/>
            <person name="Ritari J."/>
            <person name="Douillard F.P."/>
            <person name="Paul Ross R."/>
            <person name="Yang R."/>
            <person name="Briner A.E."/>
            <person name="Felis G.E."/>
            <person name="de Vos W.M."/>
            <person name="Barrangou R."/>
            <person name="Klaenhammer T.R."/>
            <person name="Caufield P.W."/>
            <person name="Cui Y."/>
            <person name="Zhang H."/>
            <person name="O'Toole P.W."/>
        </authorList>
    </citation>
    <scope>NUCLEOTIDE SEQUENCE [LARGE SCALE GENOMIC DNA]</scope>
    <source>
        <strain evidence="3 4">DSM 7090</strain>
    </source>
</reference>
<dbReference type="InterPro" id="IPR025098">
    <property type="entry name" value="DUF4013"/>
</dbReference>
<proteinExistence type="predicted"/>
<feature type="compositionally biased region" description="Polar residues" evidence="1">
    <location>
        <begin position="287"/>
        <end position="296"/>
    </location>
</feature>
<dbReference type="Proteomes" id="UP000051927">
    <property type="component" value="Unassembled WGS sequence"/>
</dbReference>
<organism evidence="3 4">
    <name type="scientific">Lancefieldella rimae</name>
    <dbReference type="NCBI Taxonomy" id="1383"/>
    <lineage>
        <taxon>Bacteria</taxon>
        <taxon>Bacillati</taxon>
        <taxon>Actinomycetota</taxon>
        <taxon>Coriobacteriia</taxon>
        <taxon>Coriobacteriales</taxon>
        <taxon>Atopobiaceae</taxon>
        <taxon>Lancefieldella</taxon>
    </lineage>
</organism>
<evidence type="ECO:0000256" key="2">
    <source>
        <dbReference type="SAM" id="Phobius"/>
    </source>
</evidence>
<feature type="transmembrane region" description="Helical" evidence="2">
    <location>
        <begin position="119"/>
        <end position="138"/>
    </location>
</feature>
<evidence type="ECO:0000313" key="3">
    <source>
        <dbReference type="EMBL" id="KRO02246.1"/>
    </source>
</evidence>